<dbReference type="EMBL" id="JACGWN010000001">
    <property type="protein sequence ID" value="KAL0462842.1"/>
    <property type="molecule type" value="Genomic_DNA"/>
</dbReference>
<accession>A0AAW2YAM0</accession>
<name>A0AAW2YAM0_9LAMI</name>
<reference evidence="1" key="1">
    <citation type="submission" date="2020-06" db="EMBL/GenBank/DDBJ databases">
        <authorList>
            <person name="Li T."/>
            <person name="Hu X."/>
            <person name="Zhang T."/>
            <person name="Song X."/>
            <person name="Zhang H."/>
            <person name="Dai N."/>
            <person name="Sheng W."/>
            <person name="Hou X."/>
            <person name="Wei L."/>
        </authorList>
    </citation>
    <scope>NUCLEOTIDE SEQUENCE</scope>
    <source>
        <strain evidence="1">KEN1</strain>
        <tissue evidence="1">Leaf</tissue>
    </source>
</reference>
<organism evidence="1">
    <name type="scientific">Sesamum latifolium</name>
    <dbReference type="NCBI Taxonomy" id="2727402"/>
    <lineage>
        <taxon>Eukaryota</taxon>
        <taxon>Viridiplantae</taxon>
        <taxon>Streptophyta</taxon>
        <taxon>Embryophyta</taxon>
        <taxon>Tracheophyta</taxon>
        <taxon>Spermatophyta</taxon>
        <taxon>Magnoliopsida</taxon>
        <taxon>eudicotyledons</taxon>
        <taxon>Gunneridae</taxon>
        <taxon>Pentapetalae</taxon>
        <taxon>asterids</taxon>
        <taxon>lamiids</taxon>
        <taxon>Lamiales</taxon>
        <taxon>Pedaliaceae</taxon>
        <taxon>Sesamum</taxon>
    </lineage>
</organism>
<gene>
    <name evidence="1" type="ORF">Slati_0171800</name>
</gene>
<proteinExistence type="predicted"/>
<dbReference type="PANTHER" id="PTHR48475">
    <property type="entry name" value="RIBONUCLEASE H"/>
    <property type="match status" value="1"/>
</dbReference>
<comment type="caution">
    <text evidence="1">The sequence shown here is derived from an EMBL/GenBank/DDBJ whole genome shotgun (WGS) entry which is preliminary data.</text>
</comment>
<dbReference type="AlphaFoldDB" id="A0AAW2YAM0"/>
<evidence type="ECO:0000313" key="1">
    <source>
        <dbReference type="EMBL" id="KAL0462842.1"/>
    </source>
</evidence>
<reference evidence="1" key="2">
    <citation type="journal article" date="2024" name="Plant">
        <title>Genomic evolution and insights into agronomic trait innovations of Sesamum species.</title>
        <authorList>
            <person name="Miao H."/>
            <person name="Wang L."/>
            <person name="Qu L."/>
            <person name="Liu H."/>
            <person name="Sun Y."/>
            <person name="Le M."/>
            <person name="Wang Q."/>
            <person name="Wei S."/>
            <person name="Zheng Y."/>
            <person name="Lin W."/>
            <person name="Duan Y."/>
            <person name="Cao H."/>
            <person name="Xiong S."/>
            <person name="Wang X."/>
            <person name="Wei L."/>
            <person name="Li C."/>
            <person name="Ma Q."/>
            <person name="Ju M."/>
            <person name="Zhao R."/>
            <person name="Li G."/>
            <person name="Mu C."/>
            <person name="Tian Q."/>
            <person name="Mei H."/>
            <person name="Zhang T."/>
            <person name="Gao T."/>
            <person name="Zhang H."/>
        </authorList>
    </citation>
    <scope>NUCLEOTIDE SEQUENCE</scope>
    <source>
        <strain evidence="1">KEN1</strain>
    </source>
</reference>
<evidence type="ECO:0008006" key="2">
    <source>
        <dbReference type="Google" id="ProtNLM"/>
    </source>
</evidence>
<protein>
    <recommendedName>
        <fullName evidence="2">RNase H type-1 domain-containing protein</fullName>
    </recommendedName>
</protein>
<dbReference type="PANTHER" id="PTHR48475:SF2">
    <property type="entry name" value="RIBONUCLEASE H"/>
    <property type="match status" value="1"/>
</dbReference>
<sequence>MIQHLQQIAELKTSFESFQIVQIPREENVKADCLSNLASALEDCWTRHVTIQYLPRSRYLLAVQAISSTEEWRTPVIKWLGEGRLSDDKWEAARLKARAVRFLIQGGVLYKKSYTHPLLWCLSQQEGFHVLKEMKGLKRTVPKNRRNGSIKNKIH</sequence>